<dbReference type="HOGENOM" id="CLU_000288_47_3_11"/>
<evidence type="ECO:0000313" key="5">
    <source>
        <dbReference type="Proteomes" id="UP000003191"/>
    </source>
</evidence>
<dbReference type="InterPro" id="IPR012336">
    <property type="entry name" value="Thioredoxin-like_fold"/>
</dbReference>
<comment type="caution">
    <text evidence="4">The sequence shown here is derived from an EMBL/GenBank/DDBJ whole genome shotgun (WGS) entry which is preliminary data.</text>
</comment>
<keyword evidence="2" id="KW-1133">Transmembrane helix</keyword>
<dbReference type="Gene3D" id="3.40.30.10">
    <property type="entry name" value="Glutaredoxin"/>
    <property type="match status" value="1"/>
</dbReference>
<sequence length="339" mass="36632">MMGPKYRSDFKGRSMSDPKRQAKRATRAERRAAEAAAQQAQAEQAAKERKQQTIIGCIVVAIIVVLVAIAGFAVYKAMQPSNTSSSSQQSNMTVDEAYSKLKKVSTQPANADDKAGFVISNKGYGQKAEGAPTISIYMEPLCPGCASVNRQLDQTLVKLMNAGQLNIDLHFLNFQDNKSSDNYSNRAFNGAIYIAEHDDDPHHLMSYLSNIYAEDFQPGELSNYEPVGNAKLEKQAVKAGVSEDVAAAAFSGKNEYLDWLTASNNYTILRPELFNSSGAFSSPTLTINGEYWDLKQLTLADTSMVDGFLKSIGLDADQVGVGGKMPSIGADGKPISVAS</sequence>
<dbReference type="PATRIC" id="fig|518634.7.peg.55"/>
<protein>
    <recommendedName>
        <fullName evidence="3">Thioredoxin-like fold domain-containing protein</fullName>
    </recommendedName>
</protein>
<evidence type="ECO:0000259" key="3">
    <source>
        <dbReference type="Pfam" id="PF13462"/>
    </source>
</evidence>
<evidence type="ECO:0000256" key="2">
    <source>
        <dbReference type="SAM" id="Phobius"/>
    </source>
</evidence>
<feature type="transmembrane region" description="Helical" evidence="2">
    <location>
        <begin position="54"/>
        <end position="75"/>
    </location>
</feature>
<name>D4BLD1_BIFBR</name>
<evidence type="ECO:0000313" key="4">
    <source>
        <dbReference type="EMBL" id="EFE90119.1"/>
    </source>
</evidence>
<dbReference type="Proteomes" id="UP000003191">
    <property type="component" value="Unassembled WGS sequence"/>
</dbReference>
<dbReference type="SUPFAM" id="SSF52833">
    <property type="entry name" value="Thioredoxin-like"/>
    <property type="match status" value="1"/>
</dbReference>
<feature type="region of interest" description="Disordered" evidence="1">
    <location>
        <begin position="1"/>
        <end position="35"/>
    </location>
</feature>
<keyword evidence="2" id="KW-0812">Transmembrane</keyword>
<proteinExistence type="predicted"/>
<keyword evidence="5" id="KW-1185">Reference proteome</keyword>
<organism evidence="4 5">
    <name type="scientific">Bifidobacterium breve DSM 20213 = JCM 1192</name>
    <dbReference type="NCBI Taxonomy" id="518634"/>
    <lineage>
        <taxon>Bacteria</taxon>
        <taxon>Bacillati</taxon>
        <taxon>Actinomycetota</taxon>
        <taxon>Actinomycetes</taxon>
        <taxon>Bifidobacteriales</taxon>
        <taxon>Bifidobacteriaceae</taxon>
        <taxon>Bifidobacterium</taxon>
    </lineage>
</organism>
<dbReference type="STRING" id="1685.RY69_2077"/>
<dbReference type="Pfam" id="PF13462">
    <property type="entry name" value="Thioredoxin_4"/>
    <property type="match status" value="1"/>
</dbReference>
<dbReference type="AlphaFoldDB" id="D4BLD1"/>
<reference evidence="4 5" key="1">
    <citation type="submission" date="2010-02" db="EMBL/GenBank/DDBJ databases">
        <authorList>
            <person name="Weinstock G."/>
            <person name="Sodergren E."/>
            <person name="Clifton S."/>
            <person name="Fulton L."/>
            <person name="Fulton B."/>
            <person name="Courtney L."/>
            <person name="Fronick C."/>
            <person name="Harrison M."/>
            <person name="Strong C."/>
            <person name="Farmer C."/>
            <person name="Delahaunty K."/>
            <person name="Markovic C."/>
            <person name="Hall O."/>
            <person name="Minx P."/>
            <person name="Tomlinson C."/>
            <person name="Mitreva M."/>
            <person name="Nelson J."/>
            <person name="Hou S."/>
            <person name="Wollam A."/>
            <person name="Pepin K.H."/>
            <person name="Johnson M."/>
            <person name="Bhonagiri V."/>
            <person name="Zhang X."/>
            <person name="Suruliraj S."/>
            <person name="Warren W."/>
            <person name="Chinwalla A."/>
            <person name="Mardis E.R."/>
            <person name="Wilson R.K."/>
        </authorList>
    </citation>
    <scope>NUCLEOTIDE SEQUENCE [LARGE SCALE GENOMIC DNA]</scope>
    <source>
        <strain evidence="4 5">DSM 20213</strain>
    </source>
</reference>
<keyword evidence="2" id="KW-0472">Membrane</keyword>
<accession>D4BLD1</accession>
<feature type="compositionally biased region" description="Basic and acidic residues" evidence="1">
    <location>
        <begin position="1"/>
        <end position="33"/>
    </location>
</feature>
<gene>
    <name evidence="4" type="ORF">BIFBRE_02863</name>
</gene>
<feature type="domain" description="Thioredoxin-like fold" evidence="3">
    <location>
        <begin position="131"/>
        <end position="235"/>
    </location>
</feature>
<evidence type="ECO:0000256" key="1">
    <source>
        <dbReference type="SAM" id="MobiDB-lite"/>
    </source>
</evidence>
<dbReference type="EMBL" id="ACCG02000002">
    <property type="protein sequence ID" value="EFE90119.1"/>
    <property type="molecule type" value="Genomic_DNA"/>
</dbReference>
<dbReference type="InterPro" id="IPR036249">
    <property type="entry name" value="Thioredoxin-like_sf"/>
</dbReference>